<dbReference type="OrthoDB" id="4508254at2759"/>
<dbReference type="eggNOG" id="ENOG502RMM3">
    <property type="taxonomic scope" value="Eukaryota"/>
</dbReference>
<dbReference type="EMBL" id="KN275964">
    <property type="protein sequence ID" value="EEH50292.2"/>
    <property type="molecule type" value="Genomic_DNA"/>
</dbReference>
<evidence type="ECO:0000256" key="1">
    <source>
        <dbReference type="SAM" id="MobiDB-lite"/>
    </source>
</evidence>
<dbReference type="InParanoid" id="C1GGD4"/>
<evidence type="ECO:0000313" key="3">
    <source>
        <dbReference type="Proteomes" id="UP000001628"/>
    </source>
</evidence>
<dbReference type="VEuPathDB" id="FungiDB:PADG_06371"/>
<dbReference type="GeneID" id="22585110"/>
<evidence type="ECO:0000313" key="2">
    <source>
        <dbReference type="EMBL" id="EEH50292.2"/>
    </source>
</evidence>
<sequence>MTAADLFAFCQQMMATNENSRINENTLHLDGYESCDYVRWDQLPSLEGGESMWTRRSSAALTLLRRTNMNHLRTLTPYKAHWIDPYGRTTIGALEPDNAAAPWQKISIEYAVSLAEERMNVMKELSTLYVKDNDYPTNQRRFRYLVARHKELANNRDDFYHDLFLNGLRNHRRAFVKTRLDDFMRQAKDPIVNIDIDDLMKQLTNPTSKTKDSERTKTPQANTATNDGNHQPSASTSTKCEICKPAGHVKKTRWRLHPELASSRWREANKDKIIKDIDNSGRKQRNKKDEDNDKRRDTEDKANDKKCRIFLPSNQVPTQRSPYSCHLKYRRSHGVLTPAPVFI</sequence>
<protein>
    <submittedName>
        <fullName evidence="2">Uncharacterized protein</fullName>
    </submittedName>
</protein>
<name>C1GGD4_PARBD</name>
<organism evidence="2 3">
    <name type="scientific">Paracoccidioides brasiliensis (strain Pb18)</name>
    <dbReference type="NCBI Taxonomy" id="502780"/>
    <lineage>
        <taxon>Eukaryota</taxon>
        <taxon>Fungi</taxon>
        <taxon>Dikarya</taxon>
        <taxon>Ascomycota</taxon>
        <taxon>Pezizomycotina</taxon>
        <taxon>Eurotiomycetes</taxon>
        <taxon>Eurotiomycetidae</taxon>
        <taxon>Onygenales</taxon>
        <taxon>Ajellomycetaceae</taxon>
        <taxon>Paracoccidioides</taxon>
    </lineage>
</organism>
<dbReference type="RefSeq" id="XP_010761710.1">
    <property type="nucleotide sequence ID" value="XM_010763408.1"/>
</dbReference>
<feature type="region of interest" description="Disordered" evidence="1">
    <location>
        <begin position="204"/>
        <end position="241"/>
    </location>
</feature>
<gene>
    <name evidence="2" type="ORF">PADG_06371</name>
</gene>
<dbReference type="AlphaFoldDB" id="C1GGD4"/>
<reference evidence="2 3" key="1">
    <citation type="journal article" date="2011" name="PLoS Genet.">
        <title>Comparative genomic analysis of human fungal pathogens causing paracoccidioidomycosis.</title>
        <authorList>
            <person name="Desjardins C.A."/>
            <person name="Champion M.D."/>
            <person name="Holder J.W."/>
            <person name="Muszewska A."/>
            <person name="Goldberg J."/>
            <person name="Bailao A.M."/>
            <person name="Brigido M.M."/>
            <person name="Ferreira M.E."/>
            <person name="Garcia A.M."/>
            <person name="Grynberg M."/>
            <person name="Gujja S."/>
            <person name="Heiman D.I."/>
            <person name="Henn M.R."/>
            <person name="Kodira C.D."/>
            <person name="Leon-Narvaez H."/>
            <person name="Longo L.V."/>
            <person name="Ma L.J."/>
            <person name="Malavazi I."/>
            <person name="Matsuo A.L."/>
            <person name="Morais F.V."/>
            <person name="Pereira M."/>
            <person name="Rodriguez-Brito S."/>
            <person name="Sakthikumar S."/>
            <person name="Salem-Izacc S.M."/>
            <person name="Sykes S.M."/>
            <person name="Teixeira M.M."/>
            <person name="Vallejo M.C."/>
            <person name="Walter M.E."/>
            <person name="Yandava C."/>
            <person name="Young S."/>
            <person name="Zeng Q."/>
            <person name="Zucker J."/>
            <person name="Felipe M.S."/>
            <person name="Goldman G.H."/>
            <person name="Haas B.J."/>
            <person name="McEwen J.G."/>
            <person name="Nino-Vega G."/>
            <person name="Puccia R."/>
            <person name="San-Blas G."/>
            <person name="Soares C.M."/>
            <person name="Birren B.W."/>
            <person name="Cuomo C.A."/>
        </authorList>
    </citation>
    <scope>NUCLEOTIDE SEQUENCE [LARGE SCALE GENOMIC DNA]</scope>
    <source>
        <strain evidence="2 3">Pb18</strain>
    </source>
</reference>
<feature type="compositionally biased region" description="Polar residues" evidence="1">
    <location>
        <begin position="218"/>
        <end position="239"/>
    </location>
</feature>
<accession>C1GGD4</accession>
<dbReference type="KEGG" id="pbn:PADG_06371"/>
<keyword evidence="3" id="KW-1185">Reference proteome</keyword>
<dbReference type="HOGENOM" id="CLU_809172_0_0_1"/>
<feature type="region of interest" description="Disordered" evidence="1">
    <location>
        <begin position="271"/>
        <end position="310"/>
    </location>
</feature>
<feature type="compositionally biased region" description="Basic and acidic residues" evidence="1">
    <location>
        <begin position="271"/>
        <end position="307"/>
    </location>
</feature>
<dbReference type="Proteomes" id="UP000001628">
    <property type="component" value="Unassembled WGS sequence"/>
</dbReference>
<proteinExistence type="predicted"/>